<dbReference type="GO" id="GO:0061733">
    <property type="term" value="F:protein-lysine-acetyltransferase activity"/>
    <property type="evidence" value="ECO:0007669"/>
    <property type="project" value="TreeGrafter"/>
</dbReference>
<organism evidence="2 3">
    <name type="scientific">Leptomonas pyrrhocoris</name>
    <name type="common">Firebug parasite</name>
    <dbReference type="NCBI Taxonomy" id="157538"/>
    <lineage>
        <taxon>Eukaryota</taxon>
        <taxon>Discoba</taxon>
        <taxon>Euglenozoa</taxon>
        <taxon>Kinetoplastea</taxon>
        <taxon>Metakinetoplastina</taxon>
        <taxon>Trypanosomatida</taxon>
        <taxon>Trypanosomatidae</taxon>
        <taxon>Leishmaniinae</taxon>
        <taxon>Leptomonas</taxon>
    </lineage>
</organism>
<protein>
    <recommendedName>
        <fullName evidence="1">N-acetyltransferase ESCO acetyl-transferase domain-containing protein</fullName>
    </recommendedName>
</protein>
<sequence length="293" mass="31729">MLTDGDATTEVALPQAWRTFEHLKAQLTGPSYARQGAPTELLDGASQAPSATLVLYSFFSRHSAKRRRGDAVASAREEIPAANEYTRRRTQRRATEGAVSAGCTPALRRAVHKALEIARTSMGSVETDVNSGAVLVLHVQFKPMKAARSAVKRRNKRPSPAWYISGLCVSECIPRVYRAATSATPLYPSAAEVPHEQGSGAAAASSRTNAGCEQATHIGDVWCSGTTFCGIKLFWVSAESRGCGLAYALIEAARRSVCYGYEVPAAHVAFSEPTWLGSRFAARYHQRDDFLVY</sequence>
<dbReference type="OMA" id="THIGDVW"/>
<reference evidence="2 3" key="1">
    <citation type="submission" date="2015-07" db="EMBL/GenBank/DDBJ databases">
        <title>High-quality genome of monoxenous trypanosomatid Leptomonas pyrrhocoris.</title>
        <authorList>
            <person name="Flegontov P."/>
            <person name="Butenko A."/>
            <person name="Firsov S."/>
            <person name="Vlcek C."/>
            <person name="Logacheva M.D."/>
            <person name="Field M."/>
            <person name="Filatov D."/>
            <person name="Flegontova O."/>
            <person name="Gerasimov E."/>
            <person name="Jackson A.P."/>
            <person name="Kelly S."/>
            <person name="Opperdoes F."/>
            <person name="O'Reilly A."/>
            <person name="Votypka J."/>
            <person name="Yurchenko V."/>
            <person name="Lukes J."/>
        </authorList>
    </citation>
    <scope>NUCLEOTIDE SEQUENCE [LARGE SCALE GENOMIC DNA]</scope>
    <source>
        <strain evidence="2">H10</strain>
    </source>
</reference>
<feature type="domain" description="N-acetyltransferase ESCO acetyl-transferase" evidence="1">
    <location>
        <begin position="227"/>
        <end position="293"/>
    </location>
</feature>
<name>A0A0M9FT80_LEPPY</name>
<dbReference type="GO" id="GO:0000785">
    <property type="term" value="C:chromatin"/>
    <property type="evidence" value="ECO:0007669"/>
    <property type="project" value="TreeGrafter"/>
</dbReference>
<keyword evidence="3" id="KW-1185">Reference proteome</keyword>
<dbReference type="Proteomes" id="UP000037923">
    <property type="component" value="Unassembled WGS sequence"/>
</dbReference>
<dbReference type="OrthoDB" id="428854at2759"/>
<dbReference type="Pfam" id="PF13880">
    <property type="entry name" value="Acetyltransf_13"/>
    <property type="match status" value="1"/>
</dbReference>
<proteinExistence type="predicted"/>
<dbReference type="AlphaFoldDB" id="A0A0M9FT80"/>
<dbReference type="GeneID" id="26908947"/>
<dbReference type="PANTHER" id="PTHR45884:SF2">
    <property type="entry name" value="N-ACETYLTRANSFERASE ECO"/>
    <property type="match status" value="1"/>
</dbReference>
<dbReference type="EMBL" id="LGTL01000025">
    <property type="protein sequence ID" value="KPA75386.1"/>
    <property type="molecule type" value="Genomic_DNA"/>
</dbReference>
<dbReference type="RefSeq" id="XP_015653825.1">
    <property type="nucleotide sequence ID" value="XM_015807743.1"/>
</dbReference>
<evidence type="ECO:0000259" key="1">
    <source>
        <dbReference type="Pfam" id="PF13880"/>
    </source>
</evidence>
<dbReference type="InterPro" id="IPR028009">
    <property type="entry name" value="ESCO_Acetyltransf_dom"/>
</dbReference>
<dbReference type="VEuPathDB" id="TriTrypDB:LpyrH10_25_1610"/>
<dbReference type="GO" id="GO:0007064">
    <property type="term" value="P:mitotic sister chromatid cohesion"/>
    <property type="evidence" value="ECO:0007669"/>
    <property type="project" value="TreeGrafter"/>
</dbReference>
<accession>A0A0M9FT80</accession>
<dbReference type="GO" id="GO:0005634">
    <property type="term" value="C:nucleus"/>
    <property type="evidence" value="ECO:0007669"/>
    <property type="project" value="TreeGrafter"/>
</dbReference>
<comment type="caution">
    <text evidence="2">The sequence shown here is derived from an EMBL/GenBank/DDBJ whole genome shotgun (WGS) entry which is preliminary data.</text>
</comment>
<dbReference type="PANTHER" id="PTHR45884">
    <property type="entry name" value="N-ACETYLTRANSFERASE ECO"/>
    <property type="match status" value="1"/>
</dbReference>
<gene>
    <name evidence="2" type="ORF">ABB37_08663</name>
</gene>
<evidence type="ECO:0000313" key="3">
    <source>
        <dbReference type="Proteomes" id="UP000037923"/>
    </source>
</evidence>
<evidence type="ECO:0000313" key="2">
    <source>
        <dbReference type="EMBL" id="KPA75386.1"/>
    </source>
</evidence>